<dbReference type="InterPro" id="IPR051045">
    <property type="entry name" value="TonB-dependent_transducer"/>
</dbReference>
<feature type="region of interest" description="Disordered" evidence="10">
    <location>
        <begin position="69"/>
        <end position="170"/>
    </location>
</feature>
<dbReference type="PANTHER" id="PTHR33446:SF2">
    <property type="entry name" value="PROTEIN TONB"/>
    <property type="match status" value="1"/>
</dbReference>
<keyword evidence="13" id="KW-1185">Reference proteome</keyword>
<dbReference type="PRINTS" id="PR01217">
    <property type="entry name" value="PRICHEXTENSN"/>
</dbReference>
<dbReference type="Proteomes" id="UP001497493">
    <property type="component" value="Chromosome"/>
</dbReference>
<organism evidence="12 13">
    <name type="scientific">Candidatus Methylocalor cossyra</name>
    <dbReference type="NCBI Taxonomy" id="3108543"/>
    <lineage>
        <taxon>Bacteria</taxon>
        <taxon>Pseudomonadati</taxon>
        <taxon>Pseudomonadota</taxon>
        <taxon>Gammaproteobacteria</taxon>
        <taxon>Methylococcales</taxon>
        <taxon>Methylococcaceae</taxon>
        <taxon>Candidatus Methylocalor</taxon>
    </lineage>
</organism>
<name>A0ABM9NKL3_9GAMM</name>
<evidence type="ECO:0000256" key="4">
    <source>
        <dbReference type="ARBA" id="ARBA00022475"/>
    </source>
</evidence>
<keyword evidence="5" id="KW-0997">Cell inner membrane</keyword>
<evidence type="ECO:0000256" key="7">
    <source>
        <dbReference type="ARBA" id="ARBA00022927"/>
    </source>
</evidence>
<protein>
    <submittedName>
        <fullName evidence="12">Protein tonB2</fullName>
    </submittedName>
</protein>
<sequence length="263" mass="27455">MAIASMGPPGGGGDTIGARRLGYGLALAVSMLLHGAAWYSRGRWEEPPQPKPMRSMEVALVARPLPVAPAAPAAPAAAPKPPEPKPPPRPKPAPPKPSAKPKPALKPVVRPKPATPPPERSTPIEPEVAPKIASPAAEPPAPPAAESALPAPGRPGGREGAPPSASAGDFVPASAHAAYGHNPKPEYPAVARQRHWEGRVVLRVKVLADGRCGHVEVHQSSGHEVLDESALEAVRNWRFIPAKRAGQPVESWVNVPINFNLEG</sequence>
<keyword evidence="8" id="KW-1133">Transmembrane helix</keyword>
<feature type="compositionally biased region" description="Pro residues" evidence="10">
    <location>
        <begin position="78"/>
        <end position="100"/>
    </location>
</feature>
<accession>A0ABM9NKL3</accession>
<comment type="subcellular location">
    <subcellularLocation>
        <location evidence="1">Cell inner membrane</location>
        <topology evidence="1">Single-pass membrane protein</topology>
        <orientation evidence="1">Periplasmic side</orientation>
    </subcellularLocation>
</comment>
<dbReference type="PROSITE" id="PS52015">
    <property type="entry name" value="TONB_CTD"/>
    <property type="match status" value="1"/>
</dbReference>
<gene>
    <name evidence="12" type="primary">tonB</name>
    <name evidence="12" type="ORF">MECH1_V1_2401</name>
</gene>
<keyword evidence="3" id="KW-0813">Transport</keyword>
<feature type="domain" description="TonB C-terminal" evidence="11">
    <location>
        <begin position="172"/>
        <end position="263"/>
    </location>
</feature>
<dbReference type="Pfam" id="PF03544">
    <property type="entry name" value="TonB_C"/>
    <property type="match status" value="1"/>
</dbReference>
<evidence type="ECO:0000256" key="1">
    <source>
        <dbReference type="ARBA" id="ARBA00004383"/>
    </source>
</evidence>
<dbReference type="Gene3D" id="3.30.1150.10">
    <property type="match status" value="1"/>
</dbReference>
<evidence type="ECO:0000256" key="5">
    <source>
        <dbReference type="ARBA" id="ARBA00022519"/>
    </source>
</evidence>
<evidence type="ECO:0000256" key="2">
    <source>
        <dbReference type="ARBA" id="ARBA00006555"/>
    </source>
</evidence>
<evidence type="ECO:0000313" key="13">
    <source>
        <dbReference type="Proteomes" id="UP001497493"/>
    </source>
</evidence>
<keyword evidence="9" id="KW-0472">Membrane</keyword>
<dbReference type="RefSeq" id="WP_348757702.1">
    <property type="nucleotide sequence ID" value="NZ_OZ026884.1"/>
</dbReference>
<evidence type="ECO:0000256" key="9">
    <source>
        <dbReference type="ARBA" id="ARBA00023136"/>
    </source>
</evidence>
<feature type="compositionally biased region" description="Low complexity" evidence="10">
    <location>
        <begin position="101"/>
        <end position="112"/>
    </location>
</feature>
<evidence type="ECO:0000256" key="8">
    <source>
        <dbReference type="ARBA" id="ARBA00022989"/>
    </source>
</evidence>
<keyword evidence="6" id="KW-0812">Transmembrane</keyword>
<dbReference type="EMBL" id="OZ026884">
    <property type="protein sequence ID" value="CAL1241177.1"/>
    <property type="molecule type" value="Genomic_DNA"/>
</dbReference>
<evidence type="ECO:0000259" key="11">
    <source>
        <dbReference type="PROSITE" id="PS52015"/>
    </source>
</evidence>
<evidence type="ECO:0000313" key="12">
    <source>
        <dbReference type="EMBL" id="CAL1241177.1"/>
    </source>
</evidence>
<dbReference type="InterPro" id="IPR037682">
    <property type="entry name" value="TonB_C"/>
</dbReference>
<dbReference type="NCBIfam" id="TIGR01352">
    <property type="entry name" value="tonB_Cterm"/>
    <property type="match status" value="1"/>
</dbReference>
<dbReference type="SUPFAM" id="SSF74653">
    <property type="entry name" value="TolA/TonB C-terminal domain"/>
    <property type="match status" value="1"/>
</dbReference>
<dbReference type="InterPro" id="IPR006260">
    <property type="entry name" value="TonB/TolA_C"/>
</dbReference>
<keyword evidence="7" id="KW-0653">Protein transport</keyword>
<comment type="similarity">
    <text evidence="2">Belongs to the TonB family.</text>
</comment>
<evidence type="ECO:0000256" key="3">
    <source>
        <dbReference type="ARBA" id="ARBA00022448"/>
    </source>
</evidence>
<evidence type="ECO:0000256" key="10">
    <source>
        <dbReference type="SAM" id="MobiDB-lite"/>
    </source>
</evidence>
<evidence type="ECO:0000256" key="6">
    <source>
        <dbReference type="ARBA" id="ARBA00022692"/>
    </source>
</evidence>
<proteinExistence type="inferred from homology"/>
<keyword evidence="4" id="KW-1003">Cell membrane</keyword>
<dbReference type="PANTHER" id="PTHR33446">
    <property type="entry name" value="PROTEIN TONB-RELATED"/>
    <property type="match status" value="1"/>
</dbReference>
<reference evidence="12 13" key="1">
    <citation type="submission" date="2024-04" db="EMBL/GenBank/DDBJ databases">
        <authorList>
            <person name="Cremers G."/>
        </authorList>
    </citation>
    <scope>NUCLEOTIDE SEQUENCE [LARGE SCALE GENOMIC DNA]</scope>
    <source>
        <strain evidence="12">MeCH1-AG</strain>
    </source>
</reference>